<proteinExistence type="predicted"/>
<evidence type="ECO:0000313" key="3">
    <source>
        <dbReference type="Proteomes" id="UP001066276"/>
    </source>
</evidence>
<name>A0AAV7TTX6_PLEWA</name>
<organism evidence="2 3">
    <name type="scientific">Pleurodeles waltl</name>
    <name type="common">Iberian ribbed newt</name>
    <dbReference type="NCBI Taxonomy" id="8319"/>
    <lineage>
        <taxon>Eukaryota</taxon>
        <taxon>Metazoa</taxon>
        <taxon>Chordata</taxon>
        <taxon>Craniata</taxon>
        <taxon>Vertebrata</taxon>
        <taxon>Euteleostomi</taxon>
        <taxon>Amphibia</taxon>
        <taxon>Batrachia</taxon>
        <taxon>Caudata</taxon>
        <taxon>Salamandroidea</taxon>
        <taxon>Salamandridae</taxon>
        <taxon>Pleurodelinae</taxon>
        <taxon>Pleurodeles</taxon>
    </lineage>
</organism>
<dbReference type="Proteomes" id="UP001066276">
    <property type="component" value="Chromosome 3_2"/>
</dbReference>
<sequence>MRAELLAAIHGTRVALEGKIETVAVEVNRLQADFRKVSNKVKVAEGSIVDLQTEVGTLRKQMAQVTSTVGTLEARLEDSEGRSRRHNVHLFGFPERAEGSTVESSVEQWIREVLQAEGPSRVFVVERAHRASAAPPRPGAPPWAIIACLLNYKDRDCILRTARETDRAVFENRKISIFPDIRIRSSVPDKGFWRVGPCPSRRSGAGSAHTPGVEGSDWRRRGDAPSRNSALQCDDSVSRTEIQQDGTMPVVDPEQVVELAGPLDVEAGALSVDSCLCGPLGDTVRAAWQGAL</sequence>
<dbReference type="PANTHER" id="PTHR11505">
    <property type="entry name" value="L1 TRANSPOSABLE ELEMENT-RELATED"/>
    <property type="match status" value="1"/>
</dbReference>
<evidence type="ECO:0000256" key="1">
    <source>
        <dbReference type="SAM" id="MobiDB-lite"/>
    </source>
</evidence>
<comment type="caution">
    <text evidence="2">The sequence shown here is derived from an EMBL/GenBank/DDBJ whole genome shotgun (WGS) entry which is preliminary data.</text>
</comment>
<keyword evidence="3" id="KW-1185">Reference proteome</keyword>
<feature type="region of interest" description="Disordered" evidence="1">
    <location>
        <begin position="198"/>
        <end position="235"/>
    </location>
</feature>
<accession>A0AAV7TTX6</accession>
<dbReference type="EMBL" id="JANPWB010000006">
    <property type="protein sequence ID" value="KAJ1179102.1"/>
    <property type="molecule type" value="Genomic_DNA"/>
</dbReference>
<dbReference type="AlphaFoldDB" id="A0AAV7TTX6"/>
<gene>
    <name evidence="2" type="ORF">NDU88_004338</name>
</gene>
<dbReference type="InterPro" id="IPR004244">
    <property type="entry name" value="Transposase_22"/>
</dbReference>
<dbReference type="Gene3D" id="1.20.5.340">
    <property type="match status" value="1"/>
</dbReference>
<reference evidence="2" key="1">
    <citation type="journal article" date="2022" name="bioRxiv">
        <title>Sequencing and chromosome-scale assembly of the giantPleurodeles waltlgenome.</title>
        <authorList>
            <person name="Brown T."/>
            <person name="Elewa A."/>
            <person name="Iarovenko S."/>
            <person name="Subramanian E."/>
            <person name="Araus A.J."/>
            <person name="Petzold A."/>
            <person name="Susuki M."/>
            <person name="Suzuki K.-i.T."/>
            <person name="Hayashi T."/>
            <person name="Toyoda A."/>
            <person name="Oliveira C."/>
            <person name="Osipova E."/>
            <person name="Leigh N.D."/>
            <person name="Simon A."/>
            <person name="Yun M.H."/>
        </authorList>
    </citation>
    <scope>NUCLEOTIDE SEQUENCE</scope>
    <source>
        <strain evidence="2">20211129_DDA</strain>
        <tissue evidence="2">Liver</tissue>
    </source>
</reference>
<protein>
    <submittedName>
        <fullName evidence="2">Uncharacterized protein</fullName>
    </submittedName>
</protein>
<dbReference type="Gene3D" id="3.30.70.1820">
    <property type="entry name" value="L1 transposable element, RRM domain"/>
    <property type="match status" value="1"/>
</dbReference>
<evidence type="ECO:0000313" key="2">
    <source>
        <dbReference type="EMBL" id="KAJ1179102.1"/>
    </source>
</evidence>